<dbReference type="SUPFAM" id="SSF47384">
    <property type="entry name" value="Homodimeric domain of signal transducing histidine kinase"/>
    <property type="match status" value="1"/>
</dbReference>
<dbReference type="InterPro" id="IPR036097">
    <property type="entry name" value="HisK_dim/P_sf"/>
</dbReference>
<dbReference type="GO" id="GO:0000155">
    <property type="term" value="F:phosphorelay sensor kinase activity"/>
    <property type="evidence" value="ECO:0007669"/>
    <property type="project" value="InterPro"/>
</dbReference>
<comment type="catalytic activity">
    <reaction evidence="1">
        <text>ATP + protein L-histidine = ADP + protein N-phospho-L-histidine.</text>
        <dbReference type="EC" id="2.7.13.3"/>
    </reaction>
</comment>
<keyword evidence="15" id="KW-1185">Reference proteome</keyword>
<evidence type="ECO:0000256" key="1">
    <source>
        <dbReference type="ARBA" id="ARBA00000085"/>
    </source>
</evidence>
<keyword evidence="10" id="KW-0902">Two-component regulatory system</keyword>
<dbReference type="GO" id="GO:0005886">
    <property type="term" value="C:plasma membrane"/>
    <property type="evidence" value="ECO:0007669"/>
    <property type="project" value="UniProtKB-SubCell"/>
</dbReference>
<evidence type="ECO:0000256" key="10">
    <source>
        <dbReference type="ARBA" id="ARBA00023012"/>
    </source>
</evidence>
<dbReference type="EC" id="2.7.13.3" evidence="3"/>
<dbReference type="KEGG" id="rhoz:GXP67_03845"/>
<evidence type="ECO:0000256" key="5">
    <source>
        <dbReference type="ARBA" id="ARBA00022553"/>
    </source>
</evidence>
<keyword evidence="9" id="KW-0067">ATP-binding</keyword>
<feature type="domain" description="Histidine kinase" evidence="13">
    <location>
        <begin position="277"/>
        <end position="494"/>
    </location>
</feature>
<evidence type="ECO:0000256" key="6">
    <source>
        <dbReference type="ARBA" id="ARBA00022679"/>
    </source>
</evidence>
<reference evidence="14 15" key="1">
    <citation type="submission" date="2020-01" db="EMBL/GenBank/DDBJ databases">
        <authorList>
            <person name="Kim M.K."/>
        </authorList>
    </citation>
    <scope>NUCLEOTIDE SEQUENCE [LARGE SCALE GENOMIC DNA]</scope>
    <source>
        <strain evidence="14 15">172606-1</strain>
    </source>
</reference>
<evidence type="ECO:0000256" key="4">
    <source>
        <dbReference type="ARBA" id="ARBA00022475"/>
    </source>
</evidence>
<keyword evidence="11 12" id="KW-0472">Membrane</keyword>
<evidence type="ECO:0000256" key="9">
    <source>
        <dbReference type="ARBA" id="ARBA00022840"/>
    </source>
</evidence>
<evidence type="ECO:0000256" key="11">
    <source>
        <dbReference type="ARBA" id="ARBA00023136"/>
    </source>
</evidence>
<evidence type="ECO:0000256" key="2">
    <source>
        <dbReference type="ARBA" id="ARBA00004236"/>
    </source>
</evidence>
<name>A0A6C0GD92_9BACT</name>
<keyword evidence="7" id="KW-0547">Nucleotide-binding</keyword>
<dbReference type="RefSeq" id="WP_162441935.1">
    <property type="nucleotide sequence ID" value="NZ_CP048222.1"/>
</dbReference>
<dbReference type="Gene3D" id="1.10.287.130">
    <property type="match status" value="1"/>
</dbReference>
<dbReference type="Pfam" id="PF00512">
    <property type="entry name" value="HisKA"/>
    <property type="match status" value="1"/>
</dbReference>
<dbReference type="AlphaFoldDB" id="A0A6C0GD92"/>
<gene>
    <name evidence="14" type="ORF">GXP67_03845</name>
</gene>
<evidence type="ECO:0000256" key="7">
    <source>
        <dbReference type="ARBA" id="ARBA00022741"/>
    </source>
</evidence>
<dbReference type="Gene3D" id="3.30.565.10">
    <property type="entry name" value="Histidine kinase-like ATPase, C-terminal domain"/>
    <property type="match status" value="1"/>
</dbReference>
<dbReference type="InterPro" id="IPR004358">
    <property type="entry name" value="Sig_transdc_His_kin-like_C"/>
</dbReference>
<protein>
    <recommendedName>
        <fullName evidence="3">histidine kinase</fullName>
        <ecNumber evidence="3">2.7.13.3</ecNumber>
    </recommendedName>
</protein>
<dbReference type="InterPro" id="IPR005467">
    <property type="entry name" value="His_kinase_dom"/>
</dbReference>
<keyword evidence="12" id="KW-0812">Transmembrane</keyword>
<dbReference type="PANTHER" id="PTHR43547:SF2">
    <property type="entry name" value="HYBRID SIGNAL TRANSDUCTION HISTIDINE KINASE C"/>
    <property type="match status" value="1"/>
</dbReference>
<evidence type="ECO:0000256" key="3">
    <source>
        <dbReference type="ARBA" id="ARBA00012438"/>
    </source>
</evidence>
<evidence type="ECO:0000313" key="15">
    <source>
        <dbReference type="Proteomes" id="UP000480178"/>
    </source>
</evidence>
<proteinExistence type="predicted"/>
<dbReference type="SMART" id="SM00388">
    <property type="entry name" value="HisKA"/>
    <property type="match status" value="1"/>
</dbReference>
<keyword evidence="12" id="KW-1133">Transmembrane helix</keyword>
<dbReference type="InterPro" id="IPR003594">
    <property type="entry name" value="HATPase_dom"/>
</dbReference>
<dbReference type="PANTHER" id="PTHR43547">
    <property type="entry name" value="TWO-COMPONENT HISTIDINE KINASE"/>
    <property type="match status" value="1"/>
</dbReference>
<dbReference type="GO" id="GO:0005524">
    <property type="term" value="F:ATP binding"/>
    <property type="evidence" value="ECO:0007669"/>
    <property type="project" value="UniProtKB-KW"/>
</dbReference>
<organism evidence="14 15">
    <name type="scientific">Rhodocytophaga rosea</name>
    <dbReference type="NCBI Taxonomy" id="2704465"/>
    <lineage>
        <taxon>Bacteria</taxon>
        <taxon>Pseudomonadati</taxon>
        <taxon>Bacteroidota</taxon>
        <taxon>Cytophagia</taxon>
        <taxon>Cytophagales</taxon>
        <taxon>Rhodocytophagaceae</taxon>
        <taxon>Rhodocytophaga</taxon>
    </lineage>
</organism>
<evidence type="ECO:0000256" key="12">
    <source>
        <dbReference type="SAM" id="Phobius"/>
    </source>
</evidence>
<sequence length="494" mass="56996">MKRRIRYIFILMTLCILGINIFQGYWLYTTYTLHYQQFTRSATEALFQALQRQQEADARQLFHTKISEDGDPNVRYRQMERDIITSDKVVLFREDSSILGATRDSVRDHLRKRRQLDVIQYYRLPDMPPSALTIPADTLARRISSRLIVNWYKNIPFDLNKMDSVFRKELAMRELEASFELDTLHPVSPEGSITVFNTKISNDYPVQLRPVPVNPVHNLFVRASFKNPVTYVLQKMSWLLVCSVLLLVLTTGCFMYMLSTILRQKKLSEIKNDFINNMTHELKTPIATVSAAVEAMLSFGALENAKKTQLYLTVSKNELQRLSDLVEKVLNMAVEEKKELELHPEPVNPSELIRDIVTHQQLKAAKPVQFEVDVPAGYQTVYVDRLHIANTINNLIDNAIKYSYEKVTIRIKSYVEPHTWLLSVQDTGIGIPKPYQQAIFDRFFRVPTGDLHQVKGFGLGLSYVKQVVEKHGGQIEVHSEPAEGSEFTLRFPLK</sequence>
<dbReference type="Pfam" id="PF02518">
    <property type="entry name" value="HATPase_c"/>
    <property type="match status" value="1"/>
</dbReference>
<dbReference type="FunFam" id="3.30.565.10:FF:000023">
    <property type="entry name" value="PAS domain-containing sensor histidine kinase"/>
    <property type="match status" value="1"/>
</dbReference>
<dbReference type="CDD" id="cd00075">
    <property type="entry name" value="HATPase"/>
    <property type="match status" value="1"/>
</dbReference>
<keyword evidence="8 14" id="KW-0418">Kinase</keyword>
<keyword evidence="5" id="KW-0597">Phosphoprotein</keyword>
<feature type="transmembrane region" description="Helical" evidence="12">
    <location>
        <begin position="236"/>
        <end position="258"/>
    </location>
</feature>
<keyword evidence="6" id="KW-0808">Transferase</keyword>
<dbReference type="SUPFAM" id="SSF55874">
    <property type="entry name" value="ATPase domain of HSP90 chaperone/DNA topoisomerase II/histidine kinase"/>
    <property type="match status" value="1"/>
</dbReference>
<dbReference type="CDD" id="cd00082">
    <property type="entry name" value="HisKA"/>
    <property type="match status" value="1"/>
</dbReference>
<feature type="transmembrane region" description="Helical" evidence="12">
    <location>
        <begin position="7"/>
        <end position="28"/>
    </location>
</feature>
<dbReference type="InterPro" id="IPR036890">
    <property type="entry name" value="HATPase_C_sf"/>
</dbReference>
<accession>A0A6C0GD92</accession>
<evidence type="ECO:0000313" key="14">
    <source>
        <dbReference type="EMBL" id="QHT65858.1"/>
    </source>
</evidence>
<comment type="subcellular location">
    <subcellularLocation>
        <location evidence="2">Cell membrane</location>
    </subcellularLocation>
</comment>
<dbReference type="PRINTS" id="PR00344">
    <property type="entry name" value="BCTRLSENSOR"/>
</dbReference>
<evidence type="ECO:0000259" key="13">
    <source>
        <dbReference type="PROSITE" id="PS50109"/>
    </source>
</evidence>
<dbReference type="Proteomes" id="UP000480178">
    <property type="component" value="Chromosome"/>
</dbReference>
<dbReference type="InterPro" id="IPR003661">
    <property type="entry name" value="HisK_dim/P_dom"/>
</dbReference>
<evidence type="ECO:0000256" key="8">
    <source>
        <dbReference type="ARBA" id="ARBA00022777"/>
    </source>
</evidence>
<dbReference type="PROSITE" id="PS50109">
    <property type="entry name" value="HIS_KIN"/>
    <property type="match status" value="1"/>
</dbReference>
<dbReference type="SMART" id="SM00387">
    <property type="entry name" value="HATPase_c"/>
    <property type="match status" value="1"/>
</dbReference>
<keyword evidence="4" id="KW-1003">Cell membrane</keyword>
<dbReference type="EMBL" id="CP048222">
    <property type="protein sequence ID" value="QHT65858.1"/>
    <property type="molecule type" value="Genomic_DNA"/>
</dbReference>